<dbReference type="OrthoDB" id="1921976at2759"/>
<organism evidence="1 2">
    <name type="scientific">Sesamum indicum</name>
    <name type="common">Oriental sesame</name>
    <name type="synonym">Sesamum orientale</name>
    <dbReference type="NCBI Taxonomy" id="4182"/>
    <lineage>
        <taxon>Eukaryota</taxon>
        <taxon>Viridiplantae</taxon>
        <taxon>Streptophyta</taxon>
        <taxon>Embryophyta</taxon>
        <taxon>Tracheophyta</taxon>
        <taxon>Spermatophyta</taxon>
        <taxon>Magnoliopsida</taxon>
        <taxon>eudicotyledons</taxon>
        <taxon>Gunneridae</taxon>
        <taxon>Pentapetalae</taxon>
        <taxon>asterids</taxon>
        <taxon>lamiids</taxon>
        <taxon>Lamiales</taxon>
        <taxon>Pedaliaceae</taxon>
        <taxon>Sesamum</taxon>
    </lineage>
</organism>
<proteinExistence type="predicted"/>
<name>A0A6I9T686_SESIN</name>
<gene>
    <name evidence="2" type="primary">LOC105163055</name>
</gene>
<dbReference type="KEGG" id="sind:105163055"/>
<sequence length="197" mass="22366">MGNSAPHRLSDVHATGKVILSDGAVFTYDKPLTVAELMLEYPQQVVVEFQPVVNGKKPTPLPADQKLDMKKLYLMLPVRKGKPAVLPSEEAKKLLARTNAMLKSKALLSYTGFLPLFVRMCPAAGGKHDAVFKETRKSLRKRKEEEEEEGRKSDYFWEILEGRPEFLSRQISGKGWKPSLDTIREKAVKAKVRHWMF</sequence>
<dbReference type="AlphaFoldDB" id="A0A6I9T686"/>
<dbReference type="InParanoid" id="A0A6I9T686"/>
<dbReference type="PANTHER" id="PTHR33052">
    <property type="entry name" value="DUF4228 DOMAIN PROTEIN-RELATED"/>
    <property type="match status" value="1"/>
</dbReference>
<dbReference type="Gramene" id="SIN_1012608.t">
    <property type="protein sequence ID" value="SIN_1012608.t.cds1"/>
    <property type="gene ID" value="SIN_1012608"/>
</dbReference>
<keyword evidence="1" id="KW-1185">Reference proteome</keyword>
<dbReference type="FunCoup" id="A0A6I9T686">
    <property type="interactions" value="244"/>
</dbReference>
<protein>
    <submittedName>
        <fullName evidence="2">Uncharacterized protein LOC105163055</fullName>
    </submittedName>
</protein>
<dbReference type="InterPro" id="IPR025322">
    <property type="entry name" value="PADRE_dom"/>
</dbReference>
<dbReference type="Pfam" id="PF14009">
    <property type="entry name" value="PADRE"/>
    <property type="match status" value="1"/>
</dbReference>
<dbReference type="GeneID" id="105163055"/>
<dbReference type="Proteomes" id="UP000504604">
    <property type="component" value="Linkage group LG6"/>
</dbReference>
<reference evidence="2" key="1">
    <citation type="submission" date="2025-08" db="UniProtKB">
        <authorList>
            <consortium name="RefSeq"/>
        </authorList>
    </citation>
    <scope>IDENTIFICATION</scope>
</reference>
<dbReference type="RefSeq" id="XP_011079566.1">
    <property type="nucleotide sequence ID" value="XM_011081264.2"/>
</dbReference>
<evidence type="ECO:0000313" key="1">
    <source>
        <dbReference type="Proteomes" id="UP000504604"/>
    </source>
</evidence>
<evidence type="ECO:0000313" key="2">
    <source>
        <dbReference type="RefSeq" id="XP_011079566.1"/>
    </source>
</evidence>
<accession>A0A6I9T686</accession>